<evidence type="ECO:0000256" key="1">
    <source>
        <dbReference type="SAM" id="Phobius"/>
    </source>
</evidence>
<accession>A0ABQ2KSV9</accession>
<organism evidence="2 3">
    <name type="scientific">Saccharibacillus kuerlensis</name>
    <dbReference type="NCBI Taxonomy" id="459527"/>
    <lineage>
        <taxon>Bacteria</taxon>
        <taxon>Bacillati</taxon>
        <taxon>Bacillota</taxon>
        <taxon>Bacilli</taxon>
        <taxon>Bacillales</taxon>
        <taxon>Paenibacillaceae</taxon>
        <taxon>Saccharibacillus</taxon>
    </lineage>
</organism>
<reference evidence="3" key="1">
    <citation type="journal article" date="2019" name="Int. J. Syst. Evol. Microbiol.">
        <title>The Global Catalogue of Microorganisms (GCM) 10K type strain sequencing project: providing services to taxonomists for standard genome sequencing and annotation.</title>
        <authorList>
            <consortium name="The Broad Institute Genomics Platform"/>
            <consortium name="The Broad Institute Genome Sequencing Center for Infectious Disease"/>
            <person name="Wu L."/>
            <person name="Ma J."/>
        </authorList>
    </citation>
    <scope>NUCLEOTIDE SEQUENCE [LARGE SCALE GENOMIC DNA]</scope>
    <source>
        <strain evidence="3">CGMCC 1.6964</strain>
    </source>
</reference>
<gene>
    <name evidence="2" type="ORF">GCM10010969_03660</name>
</gene>
<feature type="transmembrane region" description="Helical" evidence="1">
    <location>
        <begin position="112"/>
        <end position="130"/>
    </location>
</feature>
<keyword evidence="1" id="KW-0812">Transmembrane</keyword>
<keyword evidence="1" id="KW-1133">Transmembrane helix</keyword>
<proteinExistence type="predicted"/>
<comment type="caution">
    <text evidence="2">The sequence shown here is derived from an EMBL/GenBank/DDBJ whole genome shotgun (WGS) entry which is preliminary data.</text>
</comment>
<keyword evidence="1" id="KW-0472">Membrane</keyword>
<dbReference type="EMBL" id="BMLN01000001">
    <property type="protein sequence ID" value="GGN91817.1"/>
    <property type="molecule type" value="Genomic_DNA"/>
</dbReference>
<dbReference type="InterPro" id="IPR046079">
    <property type="entry name" value="DUF6097"/>
</dbReference>
<protein>
    <recommendedName>
        <fullName evidence="4">SMODS and SLOG-associating 2TM effector domain-containing protein</fullName>
    </recommendedName>
</protein>
<evidence type="ECO:0000313" key="2">
    <source>
        <dbReference type="EMBL" id="GGN91817.1"/>
    </source>
</evidence>
<sequence length="191" mass="21346">MSLMRQAVLGPRESRMVSSHLSAAQRLIDYYLLPVEKEYSSFRKQMIHLERYAGEVGFERAAGRLRIADYGLSGLSLLVLLAVFGTAGLDLVWPALGVHEAVLNGITGNLEAVLLATAALLMLFVALMGVRRSLQNELDHHLVLLWQRVLEVVNPALDMPAGSPYELSEALNEWMNRQTTRDEQAYTDSFF</sequence>
<keyword evidence="3" id="KW-1185">Reference proteome</keyword>
<dbReference type="RefSeq" id="WP_018975300.1">
    <property type="nucleotide sequence ID" value="NZ_BMLN01000001.1"/>
</dbReference>
<name>A0ABQ2KSV9_9BACL</name>
<evidence type="ECO:0000313" key="3">
    <source>
        <dbReference type="Proteomes" id="UP000606653"/>
    </source>
</evidence>
<feature type="transmembrane region" description="Helical" evidence="1">
    <location>
        <begin position="70"/>
        <end position="92"/>
    </location>
</feature>
<evidence type="ECO:0008006" key="4">
    <source>
        <dbReference type="Google" id="ProtNLM"/>
    </source>
</evidence>
<dbReference type="Pfam" id="PF19592">
    <property type="entry name" value="DUF6097"/>
    <property type="match status" value="1"/>
</dbReference>
<dbReference type="Proteomes" id="UP000606653">
    <property type="component" value="Unassembled WGS sequence"/>
</dbReference>